<accession>A0ABV3WWA8</accession>
<proteinExistence type="predicted"/>
<dbReference type="Proteomes" id="UP001559025">
    <property type="component" value="Unassembled WGS sequence"/>
</dbReference>
<dbReference type="EMBL" id="JAZHFV010000005">
    <property type="protein sequence ID" value="MEX4008956.1"/>
    <property type="molecule type" value="Genomic_DNA"/>
</dbReference>
<name>A0ABV3WWA8_9HYPH</name>
<protein>
    <submittedName>
        <fullName evidence="1">Uncharacterized protein</fullName>
    </submittedName>
</protein>
<sequence length="88" mass="10171">MKKLGLVGWYQPLLLADEKLQFQVHLQAGENLADRRLCDPHSFSRGGNAARFHEHAKRFELTMGDRHDWVPECQVASNITFDYEDTLT</sequence>
<organism evidence="1 2">
    <name type="scientific">Neoaquamicrobium sediminum</name>
    <dbReference type="NCBI Taxonomy" id="1849104"/>
    <lineage>
        <taxon>Bacteria</taxon>
        <taxon>Pseudomonadati</taxon>
        <taxon>Pseudomonadota</taxon>
        <taxon>Alphaproteobacteria</taxon>
        <taxon>Hyphomicrobiales</taxon>
        <taxon>Phyllobacteriaceae</taxon>
        <taxon>Neoaquamicrobium</taxon>
    </lineage>
</organism>
<keyword evidence="2" id="KW-1185">Reference proteome</keyword>
<reference evidence="1 2" key="1">
    <citation type="submission" date="2024-01" db="EMBL/GenBank/DDBJ databases">
        <title>New evidence supports the origin of RcGTA from prophage.</title>
        <authorList>
            <person name="Xu Y."/>
            <person name="Liu B."/>
            <person name="Chen F."/>
        </authorList>
    </citation>
    <scope>NUCLEOTIDE SEQUENCE [LARGE SCALE GENOMIC DNA]</scope>
    <source>
        <strain evidence="1 2">CBW1107-2</strain>
    </source>
</reference>
<gene>
    <name evidence="1" type="ORF">V1479_16725</name>
</gene>
<comment type="caution">
    <text evidence="1">The sequence shown here is derived from an EMBL/GenBank/DDBJ whole genome shotgun (WGS) entry which is preliminary data.</text>
</comment>
<evidence type="ECO:0000313" key="2">
    <source>
        <dbReference type="Proteomes" id="UP001559025"/>
    </source>
</evidence>
<evidence type="ECO:0000313" key="1">
    <source>
        <dbReference type="EMBL" id="MEX4008956.1"/>
    </source>
</evidence>